<proteinExistence type="predicted"/>
<sequence>MGVHGVTLYLPGSTKFKVPTHEGIVRHYRDIDIDHWSEWSLPMLRAIGDFENTTYPEFLGTRLFESVRKRLDYVYLK</sequence>
<gene>
    <name evidence="1" type="ORF">ANCDUO_12363</name>
</gene>
<reference evidence="1 2" key="1">
    <citation type="submission" date="2013-12" db="EMBL/GenBank/DDBJ databases">
        <title>Draft genome of the parsitic nematode Ancylostoma duodenale.</title>
        <authorList>
            <person name="Mitreva M."/>
        </authorList>
    </citation>
    <scope>NUCLEOTIDE SEQUENCE [LARGE SCALE GENOMIC DNA]</scope>
    <source>
        <strain evidence="1 2">Zhejiang</strain>
    </source>
</reference>
<organism evidence="1 2">
    <name type="scientific">Ancylostoma duodenale</name>
    <dbReference type="NCBI Taxonomy" id="51022"/>
    <lineage>
        <taxon>Eukaryota</taxon>
        <taxon>Metazoa</taxon>
        <taxon>Ecdysozoa</taxon>
        <taxon>Nematoda</taxon>
        <taxon>Chromadorea</taxon>
        <taxon>Rhabditida</taxon>
        <taxon>Rhabditina</taxon>
        <taxon>Rhabditomorpha</taxon>
        <taxon>Strongyloidea</taxon>
        <taxon>Ancylostomatidae</taxon>
        <taxon>Ancylostomatinae</taxon>
        <taxon>Ancylostoma</taxon>
    </lineage>
</organism>
<evidence type="ECO:0000313" key="2">
    <source>
        <dbReference type="Proteomes" id="UP000054047"/>
    </source>
</evidence>
<keyword evidence="2" id="KW-1185">Reference proteome</keyword>
<accession>A0A0C2D5R9</accession>
<dbReference type="AlphaFoldDB" id="A0A0C2D5R9"/>
<name>A0A0C2D5R9_9BILA</name>
<protein>
    <submittedName>
        <fullName evidence="1">Uncharacterized protein</fullName>
    </submittedName>
</protein>
<dbReference type="EMBL" id="KN734377">
    <property type="protein sequence ID" value="KIH57447.1"/>
    <property type="molecule type" value="Genomic_DNA"/>
</dbReference>
<evidence type="ECO:0000313" key="1">
    <source>
        <dbReference type="EMBL" id="KIH57447.1"/>
    </source>
</evidence>
<dbReference type="Proteomes" id="UP000054047">
    <property type="component" value="Unassembled WGS sequence"/>
</dbReference>